<feature type="compositionally biased region" description="Polar residues" evidence="1">
    <location>
        <begin position="63"/>
        <end position="88"/>
    </location>
</feature>
<name>A0AAW0N0J0_9GOBI</name>
<sequence length="135" mass="15163">MSILHVRTVFSNHKDCQDQLISRPESTSGSVQLDQVKNVPTVTSQDSCSCTEQSRLWPDSLPSPHTVSASESHNVRTTGVQATVSTKDSSTETEDAWFKLSSRIFKAVPAELQQRPSKRRRFETDQDEEIKPELC</sequence>
<evidence type="ECO:0000313" key="2">
    <source>
        <dbReference type="EMBL" id="KAK7888648.1"/>
    </source>
</evidence>
<reference evidence="3" key="1">
    <citation type="submission" date="2024-04" db="EMBL/GenBank/DDBJ databases">
        <title>Salinicola lusitanus LLJ914,a marine bacterium isolated from the Okinawa Trough.</title>
        <authorList>
            <person name="Li J."/>
        </authorList>
    </citation>
    <scope>NUCLEOTIDE SEQUENCE [LARGE SCALE GENOMIC DNA]</scope>
</reference>
<feature type="region of interest" description="Disordered" evidence="1">
    <location>
        <begin position="53"/>
        <end position="93"/>
    </location>
</feature>
<dbReference type="EMBL" id="JBBPFD010000018">
    <property type="protein sequence ID" value="KAK7888648.1"/>
    <property type="molecule type" value="Genomic_DNA"/>
</dbReference>
<gene>
    <name evidence="2" type="ORF">WMY93_024208</name>
</gene>
<accession>A0AAW0N0J0</accession>
<dbReference type="AlphaFoldDB" id="A0AAW0N0J0"/>
<feature type="region of interest" description="Disordered" evidence="1">
    <location>
        <begin position="111"/>
        <end position="135"/>
    </location>
</feature>
<evidence type="ECO:0000256" key="1">
    <source>
        <dbReference type="SAM" id="MobiDB-lite"/>
    </source>
</evidence>
<dbReference type="Proteomes" id="UP001460270">
    <property type="component" value="Unassembled WGS sequence"/>
</dbReference>
<organism evidence="2 3">
    <name type="scientific">Mugilogobius chulae</name>
    <name type="common">yellowstripe goby</name>
    <dbReference type="NCBI Taxonomy" id="88201"/>
    <lineage>
        <taxon>Eukaryota</taxon>
        <taxon>Metazoa</taxon>
        <taxon>Chordata</taxon>
        <taxon>Craniata</taxon>
        <taxon>Vertebrata</taxon>
        <taxon>Euteleostomi</taxon>
        <taxon>Actinopterygii</taxon>
        <taxon>Neopterygii</taxon>
        <taxon>Teleostei</taxon>
        <taxon>Neoteleostei</taxon>
        <taxon>Acanthomorphata</taxon>
        <taxon>Gobiaria</taxon>
        <taxon>Gobiiformes</taxon>
        <taxon>Gobioidei</taxon>
        <taxon>Gobiidae</taxon>
        <taxon>Gobionellinae</taxon>
        <taxon>Mugilogobius</taxon>
    </lineage>
</organism>
<proteinExistence type="predicted"/>
<protein>
    <submittedName>
        <fullName evidence="2">Uncharacterized protein</fullName>
    </submittedName>
</protein>
<evidence type="ECO:0000313" key="3">
    <source>
        <dbReference type="Proteomes" id="UP001460270"/>
    </source>
</evidence>
<comment type="caution">
    <text evidence="2">The sequence shown here is derived from an EMBL/GenBank/DDBJ whole genome shotgun (WGS) entry which is preliminary data.</text>
</comment>
<keyword evidence="3" id="KW-1185">Reference proteome</keyword>